<dbReference type="Proteomes" id="UP001316803">
    <property type="component" value="Unassembled WGS sequence"/>
</dbReference>
<dbReference type="CDD" id="cd09917">
    <property type="entry name" value="F-box_SF"/>
    <property type="match status" value="1"/>
</dbReference>
<name>A0AAN8I4N5_9EURO</name>
<evidence type="ECO:0000313" key="2">
    <source>
        <dbReference type="Proteomes" id="UP001316803"/>
    </source>
</evidence>
<evidence type="ECO:0008006" key="3">
    <source>
        <dbReference type="Google" id="ProtNLM"/>
    </source>
</evidence>
<reference evidence="1 2" key="1">
    <citation type="submission" date="2022-12" db="EMBL/GenBank/DDBJ databases">
        <title>Genomic features and morphological characterization of a novel Knufia sp. strain isolated from spacecraft assembly facility.</title>
        <authorList>
            <person name="Teixeira M."/>
            <person name="Chander A.M."/>
            <person name="Stajich J.E."/>
            <person name="Venkateswaran K."/>
        </authorList>
    </citation>
    <scope>NUCLEOTIDE SEQUENCE [LARGE SCALE GENOMIC DNA]</scope>
    <source>
        <strain evidence="1 2">FJI-L2-BK-P2</strain>
    </source>
</reference>
<organism evidence="1 2">
    <name type="scientific">Knufia fluminis</name>
    <dbReference type="NCBI Taxonomy" id="191047"/>
    <lineage>
        <taxon>Eukaryota</taxon>
        <taxon>Fungi</taxon>
        <taxon>Dikarya</taxon>
        <taxon>Ascomycota</taxon>
        <taxon>Pezizomycotina</taxon>
        <taxon>Eurotiomycetes</taxon>
        <taxon>Chaetothyriomycetidae</taxon>
        <taxon>Chaetothyriales</taxon>
        <taxon>Trichomeriaceae</taxon>
        <taxon>Knufia</taxon>
    </lineage>
</organism>
<protein>
    <recommendedName>
        <fullName evidence="3">F-box domain-containing protein</fullName>
    </recommendedName>
</protein>
<gene>
    <name evidence="1" type="ORF">OHC33_009694</name>
</gene>
<dbReference type="EMBL" id="JAKLMC020000037">
    <property type="protein sequence ID" value="KAK5949341.1"/>
    <property type="molecule type" value="Genomic_DNA"/>
</dbReference>
<proteinExistence type="predicted"/>
<evidence type="ECO:0000313" key="1">
    <source>
        <dbReference type="EMBL" id="KAK5949341.1"/>
    </source>
</evidence>
<accession>A0AAN8I4N5</accession>
<comment type="caution">
    <text evidence="1">The sequence shown here is derived from an EMBL/GenBank/DDBJ whole genome shotgun (WGS) entry which is preliminary data.</text>
</comment>
<dbReference type="AlphaFoldDB" id="A0AAN8I4N5"/>
<keyword evidence="2" id="KW-1185">Reference proteome</keyword>
<dbReference type="SUPFAM" id="SSF81383">
    <property type="entry name" value="F-box domain"/>
    <property type="match status" value="1"/>
</dbReference>
<sequence length="189" mass="21650">MATQPATFIKAIMSDQPQRPIEDLPVEIRSMILSKVSFAKENAVKDWLNLALTSHQFYKIVVSRSFCVQYLCNHPNPSMTLYRHLPGFYEPKAWVARYQHHLQTADLARTLFEIRRPRFEAHLTSIQQGELTEKLEHVFCTAYALLDLITSGRARVPVVDILRQSISRDPTHVKEESLSGTSIMTKILG</sequence>
<dbReference type="InterPro" id="IPR036047">
    <property type="entry name" value="F-box-like_dom_sf"/>
</dbReference>